<gene>
    <name evidence="3" type="ORF">GSY63_23465</name>
</gene>
<keyword evidence="4" id="KW-1185">Reference proteome</keyword>
<reference evidence="3" key="2">
    <citation type="submission" date="2020-10" db="EMBL/GenBank/DDBJ databases">
        <title>Mucilaginibacter sp. nov., isolated from soil.</title>
        <authorList>
            <person name="Jeon C.O."/>
        </authorList>
    </citation>
    <scope>NUCLEOTIDE SEQUENCE</scope>
    <source>
        <strain evidence="3">R11</strain>
    </source>
</reference>
<dbReference type="PANTHER" id="PTHR13754:SF13">
    <property type="entry name" value="METALLO-BETA-LACTAMASE SUPERFAMILY PROTEIN (AFU_ORTHOLOGUE AFUA_3G07630)"/>
    <property type="match status" value="1"/>
</dbReference>
<dbReference type="Pfam" id="PF00753">
    <property type="entry name" value="Lactamase_B"/>
    <property type="match status" value="1"/>
</dbReference>
<evidence type="ECO:0000256" key="1">
    <source>
        <dbReference type="SAM" id="SignalP"/>
    </source>
</evidence>
<keyword evidence="1" id="KW-0732">Signal</keyword>
<evidence type="ECO:0000259" key="2">
    <source>
        <dbReference type="Pfam" id="PF00753"/>
    </source>
</evidence>
<comment type="caution">
    <text evidence="3">The sequence shown here is derived from an EMBL/GenBank/DDBJ whole genome shotgun (WGS) entry which is preliminary data.</text>
</comment>
<evidence type="ECO:0000313" key="4">
    <source>
        <dbReference type="Proteomes" id="UP000638732"/>
    </source>
</evidence>
<dbReference type="GO" id="GO:0016740">
    <property type="term" value="F:transferase activity"/>
    <property type="evidence" value="ECO:0007669"/>
    <property type="project" value="TreeGrafter"/>
</dbReference>
<dbReference type="AlphaFoldDB" id="A0A965ZLT0"/>
<dbReference type="Gene3D" id="3.60.15.10">
    <property type="entry name" value="Ribonuclease Z/Hydroxyacylglutathione hydrolase-like"/>
    <property type="match status" value="1"/>
</dbReference>
<reference evidence="3" key="1">
    <citation type="submission" date="2020-01" db="EMBL/GenBank/DDBJ databases">
        <authorList>
            <person name="Seo Y.L."/>
        </authorList>
    </citation>
    <scope>NUCLEOTIDE SEQUENCE</scope>
    <source>
        <strain evidence="3">R11</strain>
    </source>
</reference>
<dbReference type="CDD" id="cd07713">
    <property type="entry name" value="DHPS-like_MBL-fold"/>
    <property type="match status" value="1"/>
</dbReference>
<proteinExistence type="predicted"/>
<protein>
    <submittedName>
        <fullName evidence="3">MBL fold metallo-hydrolase</fullName>
    </submittedName>
</protein>
<dbReference type="InterPro" id="IPR001279">
    <property type="entry name" value="Metallo-B-lactamas"/>
</dbReference>
<feature type="chain" id="PRO_5037052030" evidence="1">
    <location>
        <begin position="20"/>
        <end position="330"/>
    </location>
</feature>
<dbReference type="EMBL" id="WWEO01000045">
    <property type="protein sequence ID" value="NCD72343.1"/>
    <property type="molecule type" value="Genomic_DNA"/>
</dbReference>
<organism evidence="3 4">
    <name type="scientific">Mucilaginibacter agri</name>
    <dbReference type="NCBI Taxonomy" id="2695265"/>
    <lineage>
        <taxon>Bacteria</taxon>
        <taxon>Pseudomonadati</taxon>
        <taxon>Bacteroidota</taxon>
        <taxon>Sphingobacteriia</taxon>
        <taxon>Sphingobacteriales</taxon>
        <taxon>Sphingobacteriaceae</taxon>
        <taxon>Mucilaginibacter</taxon>
    </lineage>
</organism>
<dbReference type="RefSeq" id="WP_166588291.1">
    <property type="nucleotide sequence ID" value="NZ_WWEO01000045.1"/>
</dbReference>
<accession>A0A965ZLT0</accession>
<dbReference type="InterPro" id="IPR041712">
    <property type="entry name" value="DHPS-like_MBL-fold"/>
</dbReference>
<feature type="signal peptide" evidence="1">
    <location>
        <begin position="1"/>
        <end position="19"/>
    </location>
</feature>
<feature type="domain" description="Metallo-beta-lactamase" evidence="2">
    <location>
        <begin position="49"/>
        <end position="107"/>
    </location>
</feature>
<dbReference type="Proteomes" id="UP000638732">
    <property type="component" value="Unassembled WGS sequence"/>
</dbReference>
<dbReference type="InterPro" id="IPR036866">
    <property type="entry name" value="RibonucZ/Hydroxyglut_hydro"/>
</dbReference>
<sequence length="330" mass="35970">MKKIYLLFALCVFSIVLKAQQPAAHVVKDLKITILSTMLAQEGTGDWGFSALIESDSSKILFDSGGTRHVVLDNAKDLGIDLSKVPIIAFSHGHDDHTSGWLPLRQEMSAINPSAMSLTYVAPGFFDGRITPKGPMFSNRKDSAAYVQSGGKIVELKTWKEIAPGVFLTGNDVPRIYPEKNYPPTLKRVYKNGTIVPDTVPEDMSMVIRTTKGLIPLTGCGHSGTVNLLTAVQKHFQDQPIYAAIGGFHLLASSDEQIKWTAEALKKAGVRYFMGAHCTGIEPVYQIRTWADLKRGECIVGSTGATFDLQNGFVAGMLTMGKGPNAYFKK</sequence>
<dbReference type="InterPro" id="IPR052926">
    <property type="entry name" value="Metallo-beta-lactamase_dom"/>
</dbReference>
<name>A0A965ZLT0_9SPHI</name>
<evidence type="ECO:0000313" key="3">
    <source>
        <dbReference type="EMBL" id="NCD72343.1"/>
    </source>
</evidence>
<dbReference type="SUPFAM" id="SSF56281">
    <property type="entry name" value="Metallo-hydrolase/oxidoreductase"/>
    <property type="match status" value="1"/>
</dbReference>
<dbReference type="PANTHER" id="PTHR13754">
    <property type="entry name" value="METALLO-BETA-LACTAMASE SUPERFAMILY PROTEIN"/>
    <property type="match status" value="1"/>
</dbReference>